<dbReference type="InterPro" id="IPR007955">
    <property type="entry name" value="Bystin"/>
</dbReference>
<dbReference type="GO" id="GO:0005737">
    <property type="term" value="C:cytoplasm"/>
    <property type="evidence" value="ECO:0007669"/>
    <property type="project" value="TreeGrafter"/>
</dbReference>
<dbReference type="Pfam" id="PF05291">
    <property type="entry name" value="Bystin"/>
    <property type="match status" value="1"/>
</dbReference>
<dbReference type="GO" id="GO:0006364">
    <property type="term" value="P:rRNA processing"/>
    <property type="evidence" value="ECO:0007669"/>
    <property type="project" value="TreeGrafter"/>
</dbReference>
<dbReference type="Proteomes" id="UP000050790">
    <property type="component" value="Unassembled WGS sequence"/>
</dbReference>
<name>A0AA85AJM7_9TREM</name>
<organism evidence="2 3">
    <name type="scientific">Schistosoma margrebowiei</name>
    <dbReference type="NCBI Taxonomy" id="48269"/>
    <lineage>
        <taxon>Eukaryota</taxon>
        <taxon>Metazoa</taxon>
        <taxon>Spiralia</taxon>
        <taxon>Lophotrochozoa</taxon>
        <taxon>Platyhelminthes</taxon>
        <taxon>Trematoda</taxon>
        <taxon>Digenea</taxon>
        <taxon>Strigeidida</taxon>
        <taxon>Schistosomatoidea</taxon>
        <taxon>Schistosomatidae</taxon>
        <taxon>Schistosoma</taxon>
    </lineage>
</organism>
<protein>
    <submittedName>
        <fullName evidence="3">Bystin</fullName>
    </submittedName>
</protein>
<evidence type="ECO:0000313" key="3">
    <source>
        <dbReference type="WBParaSite" id="SMRG1_89300.1"/>
    </source>
</evidence>
<dbReference type="GO" id="GO:0005730">
    <property type="term" value="C:nucleolus"/>
    <property type="evidence" value="ECO:0007669"/>
    <property type="project" value="TreeGrafter"/>
</dbReference>
<evidence type="ECO:0000256" key="1">
    <source>
        <dbReference type="ARBA" id="ARBA00007114"/>
    </source>
</evidence>
<dbReference type="WBParaSite" id="SMRG1_89300.1">
    <property type="protein sequence ID" value="SMRG1_89300.1"/>
    <property type="gene ID" value="SMRG1_89300"/>
</dbReference>
<dbReference type="AlphaFoldDB" id="A0AA85AJM7"/>
<dbReference type="PANTHER" id="PTHR12821:SF0">
    <property type="entry name" value="BYSTIN"/>
    <property type="match status" value="1"/>
</dbReference>
<dbReference type="PANTHER" id="PTHR12821">
    <property type="entry name" value="BYSTIN"/>
    <property type="match status" value="1"/>
</dbReference>
<reference evidence="3" key="1">
    <citation type="submission" date="2023-11" db="UniProtKB">
        <authorList>
            <consortium name="WormBaseParasite"/>
        </authorList>
    </citation>
    <scope>IDENTIFICATION</scope>
</reference>
<accession>A0AA85AJM7</accession>
<proteinExistence type="inferred from homology"/>
<evidence type="ECO:0000313" key="2">
    <source>
        <dbReference type="Proteomes" id="UP000050790"/>
    </source>
</evidence>
<dbReference type="GO" id="GO:0030515">
    <property type="term" value="F:snoRNA binding"/>
    <property type="evidence" value="ECO:0007669"/>
    <property type="project" value="TreeGrafter"/>
</dbReference>
<comment type="similarity">
    <text evidence="1">Belongs to the bystin family.</text>
</comment>
<sequence length="450" mass="51898">MTASTEAEIKRVISDTINAFSVTVNVVKDVTLYLVSSDFLSLNRSIFAISEFLQTMPKTKKRSVDSSNVLCSRDVSKIRKLMRENIDEEKLVISKSLTDDAAIIESESDNEESEMEEGFQLDLPDFDSCVGDVLEDDEDWKKFFKSTSENKELVTELKKNLTESKLKISEDMSQYTGSIIGDLDEVRGFESLNELPEELRDHLNLLIDVLRSYRSGPLPKTIKMLPHLEGWDSLLEMLKPLEWSVHVYPRIVKVFASKGHEPANHFFESYLLPKVKQDIEENKRLCVHLYEALIASMFRPEEFVSGVYLPWVQSEISKTEGVILSNLIKRATLKSRFAAVALALTLEEDFSIPRSMVIETFLTKKYHLPEAAVQRIIDYFISFDKDCTVYFTDEKRMPLTWFKSLLVFLEFYRHCVNPSQREKLLKLCRRHEHPQITPEIRSLLGTISPN</sequence>
<dbReference type="GO" id="GO:0030688">
    <property type="term" value="C:preribosome, small subunit precursor"/>
    <property type="evidence" value="ECO:0007669"/>
    <property type="project" value="TreeGrafter"/>
</dbReference>